<dbReference type="Gene3D" id="1.25.40.990">
    <property type="match status" value="1"/>
</dbReference>
<evidence type="ECO:0000259" key="3">
    <source>
        <dbReference type="PROSITE" id="PS50250"/>
    </source>
</evidence>
<evidence type="ECO:0000313" key="5">
    <source>
        <dbReference type="Proteomes" id="UP001050691"/>
    </source>
</evidence>
<evidence type="ECO:0000256" key="1">
    <source>
        <dbReference type="ARBA" id="ARBA00038443"/>
    </source>
</evidence>
<protein>
    <recommendedName>
        <fullName evidence="3">PCI domain-containing protein</fullName>
    </recommendedName>
</protein>
<organism evidence="4 5">
    <name type="scientific">Clathrus columnatus</name>
    <dbReference type="NCBI Taxonomy" id="1419009"/>
    <lineage>
        <taxon>Eukaryota</taxon>
        <taxon>Fungi</taxon>
        <taxon>Dikarya</taxon>
        <taxon>Basidiomycota</taxon>
        <taxon>Agaricomycotina</taxon>
        <taxon>Agaricomycetes</taxon>
        <taxon>Phallomycetidae</taxon>
        <taxon>Phallales</taxon>
        <taxon>Clathraceae</taxon>
        <taxon>Clathrus</taxon>
    </lineage>
</organism>
<dbReference type="InterPro" id="IPR005062">
    <property type="entry name" value="SAC3/GANP/THP3_conserved"/>
</dbReference>
<feature type="domain" description="PCI" evidence="3">
    <location>
        <begin position="220"/>
        <end position="424"/>
    </location>
</feature>
<dbReference type="GO" id="GO:0070390">
    <property type="term" value="C:transcription export complex 2"/>
    <property type="evidence" value="ECO:0007669"/>
    <property type="project" value="TreeGrafter"/>
</dbReference>
<comment type="caution">
    <text evidence="4">The sequence shown here is derived from an EMBL/GenBank/DDBJ whole genome shotgun (WGS) entry which is preliminary data.</text>
</comment>
<dbReference type="PROSITE" id="PS50250">
    <property type="entry name" value="PCI"/>
    <property type="match status" value="1"/>
</dbReference>
<evidence type="ECO:0000256" key="2">
    <source>
        <dbReference type="SAM" id="MobiDB-lite"/>
    </source>
</evidence>
<dbReference type="PANTHER" id="PTHR12436">
    <property type="entry name" value="80 KDA MCM3-ASSOCIATED PROTEIN"/>
    <property type="match status" value="1"/>
</dbReference>
<dbReference type="EMBL" id="BPWL01000009">
    <property type="protein sequence ID" value="GJJ14158.1"/>
    <property type="molecule type" value="Genomic_DNA"/>
</dbReference>
<dbReference type="InterPro" id="IPR045107">
    <property type="entry name" value="SAC3/GANP/THP3"/>
</dbReference>
<sequence length="1360" mass="155098">MASVPTTYRVPRTFQKEIEQGKYTEDGSLPGNRFLELKALRPSQRAHAILNKLIADPENRTDLTGAITVVGTCLDMCPEFERHEREFQKDVDEWEKIPGTSPKRIDHIRAVKKYRRSAAGNEDPLPSDLRPPHILKKTLDYLLEDLLPTHGLAATYAFIRDRTRAIRTDFVIQHVKGPIVIECFERIARFHILAVHAFCDPEGVARGETKEIRGFDYWLEVEQMMKTLQSLIQFYDDRLAIDPQLPNEAEFRAYYLLAHIRSNSILRRLHSLPQHIFLSPIIQSALEFRAHAQSLAAPTGGPGSGSTHKSRTKSLAASPPLQNFFTRFFKRIESPATSYLLACMLEYHFGGVRKGAVHALWKAYSTRHRGIPIQDVVKMLGFSDPNTVNPMEGQIKAEEVVRKFGMGIETDSEDSEKRVVLNRHSTFDYTAQITQRHSSNLVEPKRGRLSDIEIVNGGLGITGGSIVQTIPEIPTALAFQDISPPLPTPSVTAVPTSLSFSSSSFTSDMTLSKTQINRVPAERTPNPPPFGVFLGAENRSPSTIPFGSNIAPAFAFKNVNVMPSYVHPISAFVSSSLPPATQSIPPQVIPAAVAEVGSGRIEDASARKRQATALKEQKSRHAEEQERELRTQMKEKKLQLLEKEKRLAEEEKLRREQEEQARLEEEERNRRDREERRQREREEEERRMAEFELQEKHRRERRERRVIADLWFLSRIFERWKRIVIKKGESRVAFKKSILEMGMSAGPSDDRLTPRSSKKHAEFEDVLPWEDISEFSISTSHIHRGRKSKGKKRMDDEAILEAIKDAEKTRLRLWERGSFLRFVKETRCQGDVWLSTSPLSVSTGEWLRVKFNVEIATEDPVICIPNRDGHGPGLVIVDLTPSDDESVIQLDLIRIRHIFSQLPSDRYYTPSVLILQWIGHETLPVSISNEVNTLLENQVIMSVRILAFNNDDLNDQFLHALKEVSFDTVGRLVKRISLEDVFGMFFQLWDSKLSEELERCRLGHSDYSPSPFNWLLYGQIVQVFMNLLPKLAEKMSAACRIKMMSDIWPEFDGSAIVDQLSAYQTFIDYMESSWLVFEESAVLLKTELIVDMDNNKNFEVRSIPGRLAYIVLFRFQRSTSTPQDSHFCMDVHGPLPNLREFLEDIHSAIATISENRTPQKESRKRSSVTKTAKRYKRDDAVDTVNGDSGHSIEGDKKELSINRPNALTRLKSSIMKARQSVEELRASRKSCEGRQHYCLTNVGSDSPSRPDMEPLQRMSFQGSPSSLDSEWRFNDLDSASFLSNRNISNVDNCYSSYGASSRNFQRRNLIRPSPSKSLVSLQKPATNGMMVVDDLRKTIERAKQTIQEARKTRQNDVGIK</sequence>
<comment type="similarity">
    <text evidence="1">Belongs to the SAC3 family.</text>
</comment>
<proteinExistence type="inferred from homology"/>
<dbReference type="GO" id="GO:0005737">
    <property type="term" value="C:cytoplasm"/>
    <property type="evidence" value="ECO:0007669"/>
    <property type="project" value="TreeGrafter"/>
</dbReference>
<reference evidence="4" key="1">
    <citation type="submission" date="2021-10" db="EMBL/GenBank/DDBJ databases">
        <title>De novo Genome Assembly of Clathrus columnatus (Basidiomycota, Fungi) Using Illumina and Nanopore Sequence Data.</title>
        <authorList>
            <person name="Ogiso-Tanaka E."/>
            <person name="Itagaki H."/>
            <person name="Hosoya T."/>
            <person name="Hosaka K."/>
        </authorList>
    </citation>
    <scope>NUCLEOTIDE SEQUENCE</scope>
    <source>
        <strain evidence="4">MO-923</strain>
    </source>
</reference>
<gene>
    <name evidence="4" type="ORF">Clacol_008418</name>
</gene>
<feature type="region of interest" description="Disordered" evidence="2">
    <location>
        <begin position="1155"/>
        <end position="1195"/>
    </location>
</feature>
<feature type="compositionally biased region" description="Basic residues" evidence="2">
    <location>
        <begin position="1162"/>
        <end position="1175"/>
    </location>
</feature>
<dbReference type="InterPro" id="IPR000717">
    <property type="entry name" value="PCI_dom"/>
</dbReference>
<accession>A0AAV5ANA6</accession>
<feature type="compositionally biased region" description="Basic and acidic residues" evidence="2">
    <location>
        <begin position="615"/>
        <end position="635"/>
    </location>
</feature>
<name>A0AAV5ANA6_9AGAM</name>
<dbReference type="GO" id="GO:0006406">
    <property type="term" value="P:mRNA export from nucleus"/>
    <property type="evidence" value="ECO:0007669"/>
    <property type="project" value="TreeGrafter"/>
</dbReference>
<dbReference type="Pfam" id="PF03399">
    <property type="entry name" value="SAC3_GANP"/>
    <property type="match status" value="1"/>
</dbReference>
<keyword evidence="5" id="KW-1185">Reference proteome</keyword>
<feature type="region of interest" description="Disordered" evidence="2">
    <location>
        <begin position="650"/>
        <end position="689"/>
    </location>
</feature>
<feature type="region of interest" description="Disordered" evidence="2">
    <location>
        <begin position="296"/>
        <end position="315"/>
    </location>
</feature>
<dbReference type="Proteomes" id="UP001050691">
    <property type="component" value="Unassembled WGS sequence"/>
</dbReference>
<dbReference type="PANTHER" id="PTHR12436:SF3">
    <property type="entry name" value="GERMINAL-CENTER ASSOCIATED NUCLEAR PROTEIN"/>
    <property type="match status" value="1"/>
</dbReference>
<evidence type="ECO:0000313" key="4">
    <source>
        <dbReference type="EMBL" id="GJJ14158.1"/>
    </source>
</evidence>
<feature type="region of interest" description="Disordered" evidence="2">
    <location>
        <begin position="613"/>
        <end position="635"/>
    </location>
</feature>